<dbReference type="GO" id="GO:0005737">
    <property type="term" value="C:cytoplasm"/>
    <property type="evidence" value="ECO:0007669"/>
    <property type="project" value="UniProtKB-SubCell"/>
</dbReference>
<reference evidence="9 10" key="1">
    <citation type="journal article" date="2018" name="Nat. Biotechnol.">
        <title>A standardized bacterial taxonomy based on genome phylogeny substantially revises the tree of life.</title>
        <authorList>
            <person name="Parks D.H."/>
            <person name="Chuvochina M."/>
            <person name="Waite D.W."/>
            <person name="Rinke C."/>
            <person name="Skarshewski A."/>
            <person name="Chaumeil P.A."/>
            <person name="Hugenholtz P."/>
        </authorList>
    </citation>
    <scope>NUCLEOTIDE SEQUENCE [LARGE SCALE GENOMIC DNA]</scope>
    <source>
        <strain evidence="9">UBA10948</strain>
    </source>
</reference>
<dbReference type="Gene3D" id="3.30.1360.40">
    <property type="match status" value="1"/>
</dbReference>
<dbReference type="GO" id="GO:0034618">
    <property type="term" value="F:arginine binding"/>
    <property type="evidence" value="ECO:0007669"/>
    <property type="project" value="InterPro"/>
</dbReference>
<comment type="similarity">
    <text evidence="2">Belongs to the ArgR family.</text>
</comment>
<evidence type="ECO:0000256" key="5">
    <source>
        <dbReference type="ARBA" id="ARBA00023125"/>
    </source>
</evidence>
<keyword evidence="5" id="KW-0238">DNA-binding</keyword>
<gene>
    <name evidence="9" type="ORF">DDZ44_08635</name>
</gene>
<evidence type="ECO:0000256" key="2">
    <source>
        <dbReference type="ARBA" id="ARBA00008316"/>
    </source>
</evidence>
<accession>A0A354Z0J7</accession>
<dbReference type="PANTHER" id="PTHR34471">
    <property type="entry name" value="ARGININE REPRESSOR"/>
    <property type="match status" value="1"/>
</dbReference>
<keyword evidence="3" id="KW-0963">Cytoplasm</keyword>
<proteinExistence type="inferred from homology"/>
<dbReference type="Gene3D" id="1.10.10.10">
    <property type="entry name" value="Winged helix-like DNA-binding domain superfamily/Winged helix DNA-binding domain"/>
    <property type="match status" value="1"/>
</dbReference>
<dbReference type="AlphaFoldDB" id="A0A354Z0J7"/>
<feature type="domain" description="Arginine repressor DNA-binding" evidence="7">
    <location>
        <begin position="1"/>
        <end position="32"/>
    </location>
</feature>
<dbReference type="InterPro" id="IPR020900">
    <property type="entry name" value="Arg_repress_DNA-bd"/>
</dbReference>
<dbReference type="InterPro" id="IPR036251">
    <property type="entry name" value="Arg_repress_C_sf"/>
</dbReference>
<evidence type="ECO:0000256" key="6">
    <source>
        <dbReference type="ARBA" id="ARBA00023163"/>
    </source>
</evidence>
<dbReference type="GO" id="GO:0051259">
    <property type="term" value="P:protein complex oligomerization"/>
    <property type="evidence" value="ECO:0007669"/>
    <property type="project" value="InterPro"/>
</dbReference>
<evidence type="ECO:0000313" key="9">
    <source>
        <dbReference type="EMBL" id="HBK53987.1"/>
    </source>
</evidence>
<organism evidence="9 10">
    <name type="scientific">Syntrophomonas wolfei</name>
    <dbReference type="NCBI Taxonomy" id="863"/>
    <lineage>
        <taxon>Bacteria</taxon>
        <taxon>Bacillati</taxon>
        <taxon>Bacillota</taxon>
        <taxon>Clostridia</taxon>
        <taxon>Eubacteriales</taxon>
        <taxon>Syntrophomonadaceae</taxon>
        <taxon>Syntrophomonas</taxon>
    </lineage>
</organism>
<evidence type="ECO:0000256" key="1">
    <source>
        <dbReference type="ARBA" id="ARBA00004496"/>
    </source>
</evidence>
<evidence type="ECO:0000313" key="10">
    <source>
        <dbReference type="Proteomes" id="UP000263273"/>
    </source>
</evidence>
<dbReference type="GO" id="GO:0003677">
    <property type="term" value="F:DNA binding"/>
    <property type="evidence" value="ECO:0007669"/>
    <property type="project" value="UniProtKB-KW"/>
</dbReference>
<evidence type="ECO:0000256" key="3">
    <source>
        <dbReference type="ARBA" id="ARBA00022490"/>
    </source>
</evidence>
<dbReference type="PANTHER" id="PTHR34471:SF1">
    <property type="entry name" value="ARGININE REPRESSOR"/>
    <property type="match status" value="1"/>
</dbReference>
<evidence type="ECO:0000259" key="8">
    <source>
        <dbReference type="Pfam" id="PF02863"/>
    </source>
</evidence>
<dbReference type="SUPFAM" id="SSF46785">
    <property type="entry name" value="Winged helix' DNA-binding domain"/>
    <property type="match status" value="1"/>
</dbReference>
<keyword evidence="4" id="KW-0805">Transcription regulation</keyword>
<evidence type="ECO:0000256" key="4">
    <source>
        <dbReference type="ARBA" id="ARBA00023015"/>
    </source>
</evidence>
<name>A0A354Z0J7_9FIRM</name>
<dbReference type="Pfam" id="PF02863">
    <property type="entry name" value="Arg_repressor_C"/>
    <property type="match status" value="1"/>
</dbReference>
<sequence>DVTQATVSRDIKELKLIKVADKDGYHYALPDTPGVKGSYERMKRVIEDSVLGLDYSENLIVIKTLPGSAHAVASLIDSAEWPTIIGTVAGDDTILAVVKPKEAAPGILEEFEQLMLKSNR</sequence>
<dbReference type="STRING" id="378794.GCA_001570625_02529"/>
<dbReference type="PRINTS" id="PR01467">
    <property type="entry name" value="ARGREPRESSOR"/>
</dbReference>
<dbReference type="SUPFAM" id="SSF55252">
    <property type="entry name" value="C-terminal domain of arginine repressor"/>
    <property type="match status" value="1"/>
</dbReference>
<dbReference type="InterPro" id="IPR001669">
    <property type="entry name" value="Arg_repress"/>
</dbReference>
<feature type="domain" description="Arginine repressor C-terminal" evidence="8">
    <location>
        <begin position="46"/>
        <end position="112"/>
    </location>
</feature>
<dbReference type="InterPro" id="IPR020899">
    <property type="entry name" value="Arg_repress_C"/>
</dbReference>
<dbReference type="Proteomes" id="UP000263273">
    <property type="component" value="Unassembled WGS sequence"/>
</dbReference>
<dbReference type="HAMAP" id="MF_00173">
    <property type="entry name" value="Arg_repressor"/>
    <property type="match status" value="1"/>
</dbReference>
<comment type="subcellular location">
    <subcellularLocation>
        <location evidence="1">Cytoplasm</location>
    </subcellularLocation>
</comment>
<evidence type="ECO:0000259" key="7">
    <source>
        <dbReference type="Pfam" id="PF01316"/>
    </source>
</evidence>
<comment type="caution">
    <text evidence="9">The sequence shown here is derived from an EMBL/GenBank/DDBJ whole genome shotgun (WGS) entry which is preliminary data.</text>
</comment>
<feature type="non-terminal residue" evidence="9">
    <location>
        <position position="1"/>
    </location>
</feature>
<dbReference type="GO" id="GO:0006525">
    <property type="term" value="P:arginine metabolic process"/>
    <property type="evidence" value="ECO:0007669"/>
    <property type="project" value="InterPro"/>
</dbReference>
<dbReference type="InterPro" id="IPR036388">
    <property type="entry name" value="WH-like_DNA-bd_sf"/>
</dbReference>
<dbReference type="Pfam" id="PF01316">
    <property type="entry name" value="Arg_repressor"/>
    <property type="match status" value="1"/>
</dbReference>
<dbReference type="InterPro" id="IPR036390">
    <property type="entry name" value="WH_DNA-bd_sf"/>
</dbReference>
<dbReference type="EMBL" id="DNZF01000190">
    <property type="protein sequence ID" value="HBK53987.1"/>
    <property type="molecule type" value="Genomic_DNA"/>
</dbReference>
<dbReference type="GO" id="GO:0003700">
    <property type="term" value="F:DNA-binding transcription factor activity"/>
    <property type="evidence" value="ECO:0007669"/>
    <property type="project" value="InterPro"/>
</dbReference>
<keyword evidence="6" id="KW-0804">Transcription</keyword>
<protein>
    <submittedName>
        <fullName evidence="9">Arginine repressor</fullName>
    </submittedName>
</protein>